<dbReference type="EMBL" id="JAHWQX010000001">
    <property type="protein sequence ID" value="MBW3095709.1"/>
    <property type="molecule type" value="Genomic_DNA"/>
</dbReference>
<dbReference type="Pfam" id="PF01755">
    <property type="entry name" value="Glyco_transf_25"/>
    <property type="match status" value="1"/>
</dbReference>
<gene>
    <name evidence="2" type="ORF">KY465_00290</name>
</gene>
<evidence type="ECO:0000259" key="1">
    <source>
        <dbReference type="Pfam" id="PF01755"/>
    </source>
</evidence>
<dbReference type="Proteomes" id="UP001430804">
    <property type="component" value="Unassembled WGS sequence"/>
</dbReference>
<dbReference type="InterPro" id="IPR002654">
    <property type="entry name" value="Glyco_trans_25"/>
</dbReference>
<name>A0ABS6WID6_9HYPH</name>
<protein>
    <submittedName>
        <fullName evidence="2">Glycosyltransferase family 25 protein</fullName>
    </submittedName>
</protein>
<evidence type="ECO:0000313" key="3">
    <source>
        <dbReference type="Proteomes" id="UP001430804"/>
    </source>
</evidence>
<comment type="caution">
    <text evidence="2">The sequence shown here is derived from an EMBL/GenBank/DDBJ whole genome shotgun (WGS) entry which is preliminary data.</text>
</comment>
<keyword evidence="3" id="KW-1185">Reference proteome</keyword>
<dbReference type="RefSeq" id="WP_219157145.1">
    <property type="nucleotide sequence ID" value="NZ_JAHWQX010000001.1"/>
</dbReference>
<organism evidence="2 3">
    <name type="scientific">Pseudohoeflea coraliihabitans</name>
    <dbReference type="NCBI Taxonomy" id="2860393"/>
    <lineage>
        <taxon>Bacteria</taxon>
        <taxon>Pseudomonadati</taxon>
        <taxon>Pseudomonadota</taxon>
        <taxon>Alphaproteobacteria</taxon>
        <taxon>Hyphomicrobiales</taxon>
        <taxon>Rhizobiaceae</taxon>
        <taxon>Pseudohoeflea</taxon>
    </lineage>
</organism>
<reference evidence="2" key="1">
    <citation type="submission" date="2021-07" db="EMBL/GenBank/DDBJ databases">
        <title>Pseudohoeflea marina sp. nov. a polyhydroxyalcanoate-producing bacterium.</title>
        <authorList>
            <person name="Zheng W."/>
            <person name="Yu S."/>
            <person name="Huang Y."/>
        </authorList>
    </citation>
    <scope>NUCLEOTIDE SEQUENCE</scope>
    <source>
        <strain evidence="2">DP4N28-3</strain>
    </source>
</reference>
<dbReference type="CDD" id="cd06532">
    <property type="entry name" value="Glyco_transf_25"/>
    <property type="match status" value="1"/>
</dbReference>
<accession>A0ABS6WID6</accession>
<sequence length="245" mass="27908">MQAYIIHLRNSVNRQQNVRHLQNCLPGPTHIVDAVAGAQLNQDDIDAVYQRSRFWLPYPFRLSRAEIACFLSHRKAWRAIVESGDEAAIIVEDDAQIDTDRFPEALRLVETFIGPRDIVRFPHKCRGRVPPLLLEGPSVCGTPITIRREISPGLAMIMQCVGRDAARHLLALTETFDRPVDVFLQMRWLHKLPVSSVHPVVVREISQTLGGSTIQTHKRPLFHKLGRNLSRAAYRSWVRTYNGLV</sequence>
<proteinExistence type="predicted"/>
<feature type="domain" description="Glycosyl transferase family 25" evidence="1">
    <location>
        <begin position="2"/>
        <end position="100"/>
    </location>
</feature>
<evidence type="ECO:0000313" key="2">
    <source>
        <dbReference type="EMBL" id="MBW3095709.1"/>
    </source>
</evidence>